<dbReference type="InterPro" id="IPR012677">
    <property type="entry name" value="Nucleotide-bd_a/b_plait_sf"/>
</dbReference>
<feature type="compositionally biased region" description="Basic and acidic residues" evidence="2">
    <location>
        <begin position="142"/>
        <end position="153"/>
    </location>
</feature>
<feature type="compositionally biased region" description="Polar residues" evidence="2">
    <location>
        <begin position="94"/>
        <end position="104"/>
    </location>
</feature>
<protein>
    <recommendedName>
        <fullName evidence="3">RRM domain-containing protein</fullName>
    </recommendedName>
</protein>
<evidence type="ECO:0000313" key="5">
    <source>
        <dbReference type="Proteomes" id="UP000298030"/>
    </source>
</evidence>
<evidence type="ECO:0000313" key="4">
    <source>
        <dbReference type="EMBL" id="TEB30202.1"/>
    </source>
</evidence>
<dbReference type="CDD" id="cd00590">
    <property type="entry name" value="RRM_SF"/>
    <property type="match status" value="1"/>
</dbReference>
<dbReference type="GO" id="GO:0003723">
    <property type="term" value="F:RNA binding"/>
    <property type="evidence" value="ECO:0007669"/>
    <property type="project" value="UniProtKB-UniRule"/>
</dbReference>
<gene>
    <name evidence="4" type="ORF">FA13DRAFT_1814845</name>
</gene>
<organism evidence="4 5">
    <name type="scientific">Coprinellus micaceus</name>
    <name type="common">Glistening ink-cap mushroom</name>
    <name type="synonym">Coprinus micaceus</name>
    <dbReference type="NCBI Taxonomy" id="71717"/>
    <lineage>
        <taxon>Eukaryota</taxon>
        <taxon>Fungi</taxon>
        <taxon>Dikarya</taxon>
        <taxon>Basidiomycota</taxon>
        <taxon>Agaricomycotina</taxon>
        <taxon>Agaricomycetes</taxon>
        <taxon>Agaricomycetidae</taxon>
        <taxon>Agaricales</taxon>
        <taxon>Agaricineae</taxon>
        <taxon>Psathyrellaceae</taxon>
        <taxon>Coprinellus</taxon>
    </lineage>
</organism>
<name>A0A4Y7T9D0_COPMI</name>
<feature type="compositionally biased region" description="Basic and acidic residues" evidence="2">
    <location>
        <begin position="126"/>
        <end position="135"/>
    </location>
</feature>
<dbReference type="Gene3D" id="3.30.70.330">
    <property type="match status" value="1"/>
</dbReference>
<dbReference type="STRING" id="71717.A0A4Y7T9D0"/>
<dbReference type="AlphaFoldDB" id="A0A4Y7T9D0"/>
<feature type="region of interest" description="Disordered" evidence="2">
    <location>
        <begin position="92"/>
        <end position="153"/>
    </location>
</feature>
<feature type="compositionally biased region" description="Polar residues" evidence="2">
    <location>
        <begin position="1"/>
        <end position="10"/>
    </location>
</feature>
<comment type="caution">
    <text evidence="4">The sequence shown here is derived from an EMBL/GenBank/DDBJ whole genome shotgun (WGS) entry which is preliminary data.</text>
</comment>
<keyword evidence="1" id="KW-0694">RNA-binding</keyword>
<dbReference type="OrthoDB" id="4726at2759"/>
<dbReference type="SUPFAM" id="SSF54928">
    <property type="entry name" value="RNA-binding domain, RBD"/>
    <property type="match status" value="1"/>
</dbReference>
<feature type="region of interest" description="Disordered" evidence="2">
    <location>
        <begin position="299"/>
        <end position="331"/>
    </location>
</feature>
<feature type="region of interest" description="Disordered" evidence="2">
    <location>
        <begin position="1"/>
        <end position="20"/>
    </location>
</feature>
<evidence type="ECO:0000259" key="3">
    <source>
        <dbReference type="PROSITE" id="PS50102"/>
    </source>
</evidence>
<dbReference type="InterPro" id="IPR035979">
    <property type="entry name" value="RBD_domain_sf"/>
</dbReference>
<dbReference type="Pfam" id="PF00076">
    <property type="entry name" value="RRM_1"/>
    <property type="match status" value="1"/>
</dbReference>
<keyword evidence="5" id="KW-1185">Reference proteome</keyword>
<dbReference type="EMBL" id="QPFP01000024">
    <property type="protein sequence ID" value="TEB30202.1"/>
    <property type="molecule type" value="Genomic_DNA"/>
</dbReference>
<evidence type="ECO:0000256" key="2">
    <source>
        <dbReference type="SAM" id="MobiDB-lite"/>
    </source>
</evidence>
<evidence type="ECO:0000256" key="1">
    <source>
        <dbReference type="PROSITE-ProRule" id="PRU00176"/>
    </source>
</evidence>
<dbReference type="InterPro" id="IPR000504">
    <property type="entry name" value="RRM_dom"/>
</dbReference>
<dbReference type="SMART" id="SM00360">
    <property type="entry name" value="RRM"/>
    <property type="match status" value="1"/>
</dbReference>
<reference evidence="4 5" key="1">
    <citation type="journal article" date="2019" name="Nat. Ecol. Evol.">
        <title>Megaphylogeny resolves global patterns of mushroom evolution.</title>
        <authorList>
            <person name="Varga T."/>
            <person name="Krizsan K."/>
            <person name="Foldi C."/>
            <person name="Dima B."/>
            <person name="Sanchez-Garcia M."/>
            <person name="Sanchez-Ramirez S."/>
            <person name="Szollosi G.J."/>
            <person name="Szarkandi J.G."/>
            <person name="Papp V."/>
            <person name="Albert L."/>
            <person name="Andreopoulos W."/>
            <person name="Angelini C."/>
            <person name="Antonin V."/>
            <person name="Barry K.W."/>
            <person name="Bougher N.L."/>
            <person name="Buchanan P."/>
            <person name="Buyck B."/>
            <person name="Bense V."/>
            <person name="Catcheside P."/>
            <person name="Chovatia M."/>
            <person name="Cooper J."/>
            <person name="Damon W."/>
            <person name="Desjardin D."/>
            <person name="Finy P."/>
            <person name="Geml J."/>
            <person name="Haridas S."/>
            <person name="Hughes K."/>
            <person name="Justo A."/>
            <person name="Karasinski D."/>
            <person name="Kautmanova I."/>
            <person name="Kiss B."/>
            <person name="Kocsube S."/>
            <person name="Kotiranta H."/>
            <person name="LaButti K.M."/>
            <person name="Lechner B.E."/>
            <person name="Liimatainen K."/>
            <person name="Lipzen A."/>
            <person name="Lukacs Z."/>
            <person name="Mihaltcheva S."/>
            <person name="Morgado L.N."/>
            <person name="Niskanen T."/>
            <person name="Noordeloos M.E."/>
            <person name="Ohm R.A."/>
            <person name="Ortiz-Santana B."/>
            <person name="Ovrebo C."/>
            <person name="Racz N."/>
            <person name="Riley R."/>
            <person name="Savchenko A."/>
            <person name="Shiryaev A."/>
            <person name="Soop K."/>
            <person name="Spirin V."/>
            <person name="Szebenyi C."/>
            <person name="Tomsovsky M."/>
            <person name="Tulloss R.E."/>
            <person name="Uehling J."/>
            <person name="Grigoriev I.V."/>
            <person name="Vagvolgyi C."/>
            <person name="Papp T."/>
            <person name="Martin F.M."/>
            <person name="Miettinen O."/>
            <person name="Hibbett D.S."/>
            <person name="Nagy L.G."/>
        </authorList>
    </citation>
    <scope>NUCLEOTIDE SEQUENCE [LARGE SCALE GENOMIC DNA]</scope>
    <source>
        <strain evidence="4 5">FP101781</strain>
    </source>
</reference>
<proteinExistence type="predicted"/>
<feature type="domain" description="RRM" evidence="3">
    <location>
        <begin position="191"/>
        <end position="284"/>
    </location>
</feature>
<sequence length="354" mass="38875">MTELENQQMGTRAHRSRGCGSKFVRCDGAPDPNVVATSLHHSLHAWTTSSEPPIPYKILLTTSFAPDPLTPLSWTQLSLAMTTFGCPTIGPSFDATNDARSSQPPGGASRPPMGNRDGMVLRGGRIVKDSAVDQRKSKKNKRDAPAKRNEAAAEALRRRNRVLALQQQQQIKEKENAEKKVIKARAKLRFNYVWVGNLRPGYTQKQISQIFSTSCGRVLSVSIRCSGGKGISIGTKIPDSIRAKEDTQYAHVVFAHHKSARRAIETLNGLKLHGVPMIVTRHVNHLPEFRVIFDSIMSPTSPESADTAKVADEKATRSTTPSSRPIPFEPTEILRGPLSTNLHVCDISFPADIC</sequence>
<dbReference type="Proteomes" id="UP000298030">
    <property type="component" value="Unassembled WGS sequence"/>
</dbReference>
<dbReference type="PROSITE" id="PS50102">
    <property type="entry name" value="RRM"/>
    <property type="match status" value="1"/>
</dbReference>
<accession>A0A4Y7T9D0</accession>